<sequence length="340" mass="36499">MTSSYPPAIAFPPPPPTSNTLSSHERSAIVRSSKKLSQILGDVPRFMDEDPDTAFSSRPSTSSGLPELTRTTTNTTTTACLVQNADAESLWRKRKPTHLPPLLKLCGGVAVDSSSPTWNPAYHRAPTRRGSVLSTAPSIVSNAPSAVSWSSNSDAPSESSQRRTKIERLRRKLGDEVPFDAVFPSSPRSPRTPRTAVSKTPRGRPSTHARSRSTHARADDARSSIAFSISSDEGVRTVTLSTSVHVRSPHPHKSKHTYHTGALPPVPPLPAPMSTSSRRAQGDEDDAGLIRPRQKVTAGSRIGGSDFKAARRAKREGRSQTGQADVGELIEMVGFMGGGF</sequence>
<dbReference type="AlphaFoldDB" id="A0A0D0DUQ8"/>
<feature type="region of interest" description="Disordered" evidence="1">
    <location>
        <begin position="1"/>
        <end position="72"/>
    </location>
</feature>
<proteinExistence type="predicted"/>
<feature type="region of interest" description="Disordered" evidence="1">
    <location>
        <begin position="244"/>
        <end position="325"/>
    </location>
</feature>
<feature type="compositionally biased region" description="Basic residues" evidence="1">
    <location>
        <begin position="247"/>
        <end position="258"/>
    </location>
</feature>
<feature type="compositionally biased region" description="Polar residues" evidence="1">
    <location>
        <begin position="142"/>
        <end position="159"/>
    </location>
</feature>
<feature type="region of interest" description="Disordered" evidence="1">
    <location>
        <begin position="142"/>
        <end position="164"/>
    </location>
</feature>
<dbReference type="EMBL" id="KN825234">
    <property type="protein sequence ID" value="KIK92881.1"/>
    <property type="molecule type" value="Genomic_DNA"/>
</dbReference>
<dbReference type="Proteomes" id="UP000054538">
    <property type="component" value="Unassembled WGS sequence"/>
</dbReference>
<name>A0A0D0DUQ8_9AGAM</name>
<dbReference type="OrthoDB" id="3215907at2759"/>
<evidence type="ECO:0000313" key="2">
    <source>
        <dbReference type="EMBL" id="KIK92881.1"/>
    </source>
</evidence>
<evidence type="ECO:0000256" key="1">
    <source>
        <dbReference type="SAM" id="MobiDB-lite"/>
    </source>
</evidence>
<feature type="region of interest" description="Disordered" evidence="1">
    <location>
        <begin position="177"/>
        <end position="222"/>
    </location>
</feature>
<accession>A0A0D0DUQ8</accession>
<evidence type="ECO:0000313" key="3">
    <source>
        <dbReference type="Proteomes" id="UP000054538"/>
    </source>
</evidence>
<feature type="compositionally biased region" description="Polar residues" evidence="1">
    <location>
        <begin position="54"/>
        <end position="64"/>
    </location>
</feature>
<protein>
    <submittedName>
        <fullName evidence="2">Uncharacterized protein</fullName>
    </submittedName>
</protein>
<reference evidence="2 3" key="1">
    <citation type="submission" date="2014-04" db="EMBL/GenBank/DDBJ databases">
        <authorList>
            <consortium name="DOE Joint Genome Institute"/>
            <person name="Kuo A."/>
            <person name="Kohler A."/>
            <person name="Jargeat P."/>
            <person name="Nagy L.G."/>
            <person name="Floudas D."/>
            <person name="Copeland A."/>
            <person name="Barry K.W."/>
            <person name="Cichocki N."/>
            <person name="Veneault-Fourrey C."/>
            <person name="LaButti K."/>
            <person name="Lindquist E.A."/>
            <person name="Lipzen A."/>
            <person name="Lundell T."/>
            <person name="Morin E."/>
            <person name="Murat C."/>
            <person name="Sun H."/>
            <person name="Tunlid A."/>
            <person name="Henrissat B."/>
            <person name="Grigoriev I.V."/>
            <person name="Hibbett D.S."/>
            <person name="Martin F."/>
            <person name="Nordberg H.P."/>
            <person name="Cantor M.N."/>
            <person name="Hua S.X."/>
        </authorList>
    </citation>
    <scope>NUCLEOTIDE SEQUENCE [LARGE SCALE GENOMIC DNA]</scope>
    <source>
        <strain evidence="2 3">Ve08.2h10</strain>
    </source>
</reference>
<dbReference type="HOGENOM" id="CLU_081068_0_0_1"/>
<keyword evidence="3" id="KW-1185">Reference proteome</keyword>
<reference evidence="3" key="2">
    <citation type="submission" date="2015-01" db="EMBL/GenBank/DDBJ databases">
        <title>Evolutionary Origins and Diversification of the Mycorrhizal Mutualists.</title>
        <authorList>
            <consortium name="DOE Joint Genome Institute"/>
            <consortium name="Mycorrhizal Genomics Consortium"/>
            <person name="Kohler A."/>
            <person name="Kuo A."/>
            <person name="Nagy L.G."/>
            <person name="Floudas D."/>
            <person name="Copeland A."/>
            <person name="Barry K.W."/>
            <person name="Cichocki N."/>
            <person name="Veneault-Fourrey C."/>
            <person name="LaButti K."/>
            <person name="Lindquist E.A."/>
            <person name="Lipzen A."/>
            <person name="Lundell T."/>
            <person name="Morin E."/>
            <person name="Murat C."/>
            <person name="Riley R."/>
            <person name="Ohm R."/>
            <person name="Sun H."/>
            <person name="Tunlid A."/>
            <person name="Henrissat B."/>
            <person name="Grigoriev I.V."/>
            <person name="Hibbett D.S."/>
            <person name="Martin F."/>
        </authorList>
    </citation>
    <scope>NUCLEOTIDE SEQUENCE [LARGE SCALE GENOMIC DNA]</scope>
    <source>
        <strain evidence="3">Ve08.2h10</strain>
    </source>
</reference>
<feature type="compositionally biased region" description="Basic residues" evidence="1">
    <location>
        <begin position="201"/>
        <end position="215"/>
    </location>
</feature>
<dbReference type="InParanoid" id="A0A0D0DUQ8"/>
<organism evidence="2 3">
    <name type="scientific">Paxillus rubicundulus Ve08.2h10</name>
    <dbReference type="NCBI Taxonomy" id="930991"/>
    <lineage>
        <taxon>Eukaryota</taxon>
        <taxon>Fungi</taxon>
        <taxon>Dikarya</taxon>
        <taxon>Basidiomycota</taxon>
        <taxon>Agaricomycotina</taxon>
        <taxon>Agaricomycetes</taxon>
        <taxon>Agaricomycetidae</taxon>
        <taxon>Boletales</taxon>
        <taxon>Paxilineae</taxon>
        <taxon>Paxillaceae</taxon>
        <taxon>Paxillus</taxon>
    </lineage>
</organism>
<gene>
    <name evidence="2" type="ORF">PAXRUDRAFT_34330</name>
</gene>
<feature type="compositionally biased region" description="Low complexity" evidence="1">
    <location>
        <begin position="184"/>
        <end position="195"/>
    </location>
</feature>